<dbReference type="PANTHER" id="PTHR33154:SF33">
    <property type="entry name" value="TRANSCRIPTIONAL REPRESSOR SDPR"/>
    <property type="match status" value="1"/>
</dbReference>
<name>A0A062VCY2_9EURY</name>
<organism evidence="5 6">
    <name type="scientific">Candidatus Methanoperedens nitratireducens</name>
    <dbReference type="NCBI Taxonomy" id="1392998"/>
    <lineage>
        <taxon>Archaea</taxon>
        <taxon>Methanobacteriati</taxon>
        <taxon>Methanobacteriota</taxon>
        <taxon>Stenosarchaea group</taxon>
        <taxon>Methanomicrobia</taxon>
        <taxon>Methanosarcinales</taxon>
        <taxon>ANME-2 cluster</taxon>
        <taxon>Candidatus Methanoperedentaceae</taxon>
        <taxon>Candidatus Methanoperedens</taxon>
    </lineage>
</organism>
<dbReference type="InterPro" id="IPR011991">
    <property type="entry name" value="ArsR-like_HTH"/>
</dbReference>
<evidence type="ECO:0000259" key="4">
    <source>
        <dbReference type="SMART" id="SM00418"/>
    </source>
</evidence>
<evidence type="ECO:0000313" key="5">
    <source>
        <dbReference type="EMBL" id="KCZ73115.1"/>
    </source>
</evidence>
<dbReference type="InterPro" id="IPR001845">
    <property type="entry name" value="HTH_ArsR_DNA-bd_dom"/>
</dbReference>
<dbReference type="InterPro" id="IPR036390">
    <property type="entry name" value="WH_DNA-bd_sf"/>
</dbReference>
<reference evidence="5 6" key="1">
    <citation type="journal article" date="2013" name="Nature">
        <title>Anaerobic oxidation of methane coupled to nitrate reduction in a novel archaeal lineage.</title>
        <authorList>
            <person name="Haroon M.F."/>
            <person name="Hu S."/>
            <person name="Shi Y."/>
            <person name="Imelfort M."/>
            <person name="Keller J."/>
            <person name="Hugenholtz P."/>
            <person name="Yuan Z."/>
            <person name="Tyson G.W."/>
        </authorList>
    </citation>
    <scope>NUCLEOTIDE SEQUENCE [LARGE SCALE GENOMIC DNA]</scope>
    <source>
        <strain evidence="5 6">ANME-2d</strain>
    </source>
</reference>
<proteinExistence type="predicted"/>
<evidence type="ECO:0000256" key="2">
    <source>
        <dbReference type="ARBA" id="ARBA00023125"/>
    </source>
</evidence>
<dbReference type="Pfam" id="PF01022">
    <property type="entry name" value="HTH_5"/>
    <property type="match status" value="1"/>
</dbReference>
<dbReference type="SUPFAM" id="SSF46785">
    <property type="entry name" value="Winged helix' DNA-binding domain"/>
    <property type="match status" value="1"/>
</dbReference>
<dbReference type="GO" id="GO:0003700">
    <property type="term" value="F:DNA-binding transcription factor activity"/>
    <property type="evidence" value="ECO:0007669"/>
    <property type="project" value="InterPro"/>
</dbReference>
<evidence type="ECO:0000256" key="1">
    <source>
        <dbReference type="ARBA" id="ARBA00023015"/>
    </source>
</evidence>
<keyword evidence="1" id="KW-0805">Transcription regulation</keyword>
<comment type="caution">
    <text evidence="5">The sequence shown here is derived from an EMBL/GenBank/DDBJ whole genome shotgun (WGS) entry which is preliminary data.</text>
</comment>
<keyword evidence="3" id="KW-0804">Transcription</keyword>
<dbReference type="CDD" id="cd00090">
    <property type="entry name" value="HTH_ARSR"/>
    <property type="match status" value="1"/>
</dbReference>
<dbReference type="GO" id="GO:0003677">
    <property type="term" value="F:DNA binding"/>
    <property type="evidence" value="ECO:0007669"/>
    <property type="project" value="UniProtKB-KW"/>
</dbReference>
<dbReference type="InterPro" id="IPR036388">
    <property type="entry name" value="WH-like_DNA-bd_sf"/>
</dbReference>
<dbReference type="Proteomes" id="UP000027153">
    <property type="component" value="Unassembled WGS sequence"/>
</dbReference>
<protein>
    <submittedName>
        <fullName evidence="5">Putative transcriptional regulator</fullName>
    </submittedName>
</protein>
<dbReference type="AlphaFoldDB" id="A0A062VCY2"/>
<dbReference type="EMBL" id="JMIY01000001">
    <property type="protein sequence ID" value="KCZ73115.1"/>
    <property type="molecule type" value="Genomic_DNA"/>
</dbReference>
<accession>A0A062VCY2</accession>
<keyword evidence="6" id="KW-1185">Reference proteome</keyword>
<sequence>MLNITASSISELAKLLGFLGNEQRLSILKAIAVQEKYAREISEELGISRPLVNIYLKQFEKLGLVKGRSEVSEESPYFRKYYRSVPFELVVSLDVIQNMKEE</sequence>
<dbReference type="OrthoDB" id="9623at2157"/>
<dbReference type="PANTHER" id="PTHR33154">
    <property type="entry name" value="TRANSCRIPTIONAL REGULATOR, ARSR FAMILY"/>
    <property type="match status" value="1"/>
</dbReference>
<feature type="domain" description="HTH arsR-type" evidence="4">
    <location>
        <begin position="14"/>
        <end position="98"/>
    </location>
</feature>
<evidence type="ECO:0000313" key="6">
    <source>
        <dbReference type="Proteomes" id="UP000027153"/>
    </source>
</evidence>
<dbReference type="RefSeq" id="WP_048088300.1">
    <property type="nucleotide sequence ID" value="NZ_JMIY01000001.1"/>
</dbReference>
<gene>
    <name evidence="5" type="ORF">ANME2D_00174</name>
</gene>
<dbReference type="SMART" id="SM00418">
    <property type="entry name" value="HTH_ARSR"/>
    <property type="match status" value="1"/>
</dbReference>
<dbReference type="Gene3D" id="1.10.10.10">
    <property type="entry name" value="Winged helix-like DNA-binding domain superfamily/Winged helix DNA-binding domain"/>
    <property type="match status" value="1"/>
</dbReference>
<dbReference type="InterPro" id="IPR051081">
    <property type="entry name" value="HTH_MetalResp_TranReg"/>
</dbReference>
<keyword evidence="2" id="KW-0238">DNA-binding</keyword>
<evidence type="ECO:0000256" key="3">
    <source>
        <dbReference type="ARBA" id="ARBA00023163"/>
    </source>
</evidence>